<dbReference type="eggNOG" id="COG3631">
    <property type="taxonomic scope" value="Bacteria"/>
</dbReference>
<dbReference type="Pfam" id="PF12680">
    <property type="entry name" value="SnoaL_2"/>
    <property type="match status" value="1"/>
</dbReference>
<evidence type="ECO:0000259" key="1">
    <source>
        <dbReference type="Pfam" id="PF12680"/>
    </source>
</evidence>
<name>W5TQ41_9NOCA</name>
<dbReference type="InterPro" id="IPR032710">
    <property type="entry name" value="NTF2-like_dom_sf"/>
</dbReference>
<feature type="domain" description="SnoaL-like" evidence="1">
    <location>
        <begin position="32"/>
        <end position="141"/>
    </location>
</feature>
<reference evidence="2 3" key="1">
    <citation type="journal article" date="2014" name="Appl. Environ. Microbiol.">
        <title>Insights into the Microbial Degradation of Rubber and Gutta-Percha by Analysis of the Complete Genome of Nocardia nova SH22a.</title>
        <authorList>
            <person name="Luo Q."/>
            <person name="Hiessl S."/>
            <person name="Poehlein A."/>
            <person name="Daniel R."/>
            <person name="Steinbuchel A."/>
        </authorList>
    </citation>
    <scope>NUCLEOTIDE SEQUENCE [LARGE SCALE GENOMIC DNA]</scope>
    <source>
        <strain evidence="2">SH22a</strain>
    </source>
</reference>
<gene>
    <name evidence="2" type="ORF">NONO_c65090</name>
</gene>
<evidence type="ECO:0000313" key="3">
    <source>
        <dbReference type="Proteomes" id="UP000019150"/>
    </source>
</evidence>
<dbReference type="AlphaFoldDB" id="W5TQ41"/>
<dbReference type="STRING" id="1415166.NONO_c65090"/>
<dbReference type="SUPFAM" id="SSF54427">
    <property type="entry name" value="NTF2-like"/>
    <property type="match status" value="1"/>
</dbReference>
<protein>
    <submittedName>
        <fullName evidence="2">SnoaL-like domain-containing protein</fullName>
    </submittedName>
</protein>
<dbReference type="PANTHER" id="PTHR41252:SF1">
    <property type="entry name" value="BLR2505 PROTEIN"/>
    <property type="match status" value="1"/>
</dbReference>
<dbReference type="RefSeq" id="WP_051494858.1">
    <property type="nucleotide sequence ID" value="NZ_CP006850.1"/>
</dbReference>
<dbReference type="Gene3D" id="3.10.450.50">
    <property type="match status" value="1"/>
</dbReference>
<dbReference type="HOGENOM" id="CLU_133309_0_0_11"/>
<keyword evidence="3" id="KW-1185">Reference proteome</keyword>
<dbReference type="PANTHER" id="PTHR41252">
    <property type="entry name" value="BLR2505 PROTEIN"/>
    <property type="match status" value="1"/>
</dbReference>
<organism evidence="2 3">
    <name type="scientific">Nocardia nova SH22a</name>
    <dbReference type="NCBI Taxonomy" id="1415166"/>
    <lineage>
        <taxon>Bacteria</taxon>
        <taxon>Bacillati</taxon>
        <taxon>Actinomycetota</taxon>
        <taxon>Actinomycetes</taxon>
        <taxon>Mycobacteriales</taxon>
        <taxon>Nocardiaceae</taxon>
        <taxon>Nocardia</taxon>
    </lineage>
</organism>
<dbReference type="InterPro" id="IPR037401">
    <property type="entry name" value="SnoaL-like"/>
</dbReference>
<evidence type="ECO:0000313" key="2">
    <source>
        <dbReference type="EMBL" id="AHH21279.1"/>
    </source>
</evidence>
<dbReference type="OrthoDB" id="3574881at2"/>
<proteinExistence type="predicted"/>
<dbReference type="Proteomes" id="UP000019150">
    <property type="component" value="Chromosome"/>
</dbReference>
<dbReference type="EMBL" id="CP006850">
    <property type="protein sequence ID" value="AHH21279.1"/>
    <property type="molecule type" value="Genomic_DNA"/>
</dbReference>
<dbReference type="PATRIC" id="fig|1415166.3.peg.6691"/>
<accession>W5TQ41</accession>
<sequence length="169" mass="18981">MPTSAASDSRRCQQAATAKIMSMPADAMTTLRAFYTAEAAHLTDGAPFENMSRHLAPDIVMYQATSLPYGGEWHGHNGFRRFITAMSNSWDGLWFDDQTFVTDNNRIVVHTHGRLRARHTGRELETSLLQWITFRDDLITEFRPYYHDTSAVLAALGETPASEGDSPTR</sequence>
<dbReference type="KEGG" id="nno:NONO_c65090"/>